<evidence type="ECO:0000313" key="4">
    <source>
        <dbReference type="EMBL" id="KIY70683.1"/>
    </source>
</evidence>
<accession>A0A0D7BJH9</accession>
<dbReference type="PANTHER" id="PTHR24178">
    <property type="entry name" value="MOLTING PROTEIN MLT-4"/>
    <property type="match status" value="1"/>
</dbReference>
<name>A0A0D7BJH9_9AGAR</name>
<evidence type="ECO:0000256" key="2">
    <source>
        <dbReference type="ARBA" id="ARBA00023043"/>
    </source>
</evidence>
<dbReference type="STRING" id="1314674.A0A0D7BJH9"/>
<keyword evidence="1" id="KW-0677">Repeat</keyword>
<keyword evidence="5" id="KW-1185">Reference proteome</keyword>
<dbReference type="InterPro" id="IPR002110">
    <property type="entry name" value="Ankyrin_rpt"/>
</dbReference>
<dbReference type="OrthoDB" id="432970at2759"/>
<dbReference type="SUPFAM" id="SSF48403">
    <property type="entry name" value="Ankyrin repeat"/>
    <property type="match status" value="1"/>
</dbReference>
<keyword evidence="2 3" id="KW-0040">ANK repeat</keyword>
<evidence type="ECO:0000256" key="3">
    <source>
        <dbReference type="PROSITE-ProRule" id="PRU00023"/>
    </source>
</evidence>
<gene>
    <name evidence="4" type="ORF">CYLTODRAFT_370551</name>
</gene>
<protein>
    <submittedName>
        <fullName evidence="4">Uncharacterized protein</fullName>
    </submittedName>
</protein>
<proteinExistence type="predicted"/>
<dbReference type="SMART" id="SM00248">
    <property type="entry name" value="ANK"/>
    <property type="match status" value="2"/>
</dbReference>
<sequence>MDCHRPWLPASLIARLDADGSLARSGIMSAEFQEYRLVATGRTNRQHQVHCIPQEDASNILAPASGPGFEDIDLNLSNVGFNSKRTLLHAAVSSRDVSLLYEMVRLGTDVNSLDKDGVSPLFAATCLLHADKYRERVPDDPIFVAQTAAHERRCIAKNLPIEFALYWKPDTAATIRQITLLLEQHADPNLTVFGRTPLELAVLASAWGVVEMLLIHGAQRQDAGNWTFASEACRLQYIDILSRTDPHPTRPARLCPCWSSFALDDCHNKFYIPFPAESHCGCGRRKAYGQCCARTGMRYETWDPNVKLIAYSERPFLAASIRGGGDGSLGVKSEEVKEYCMARYFWLWGCWISRSPSLGAEPSMKRRIIDFVKTGGHIEELHPAFLYALERVNEYWMPLCGAHRVDRSIS</sequence>
<organism evidence="4 5">
    <name type="scientific">Cylindrobasidium torrendii FP15055 ss-10</name>
    <dbReference type="NCBI Taxonomy" id="1314674"/>
    <lineage>
        <taxon>Eukaryota</taxon>
        <taxon>Fungi</taxon>
        <taxon>Dikarya</taxon>
        <taxon>Basidiomycota</taxon>
        <taxon>Agaricomycotina</taxon>
        <taxon>Agaricomycetes</taxon>
        <taxon>Agaricomycetidae</taxon>
        <taxon>Agaricales</taxon>
        <taxon>Marasmiineae</taxon>
        <taxon>Physalacriaceae</taxon>
        <taxon>Cylindrobasidium</taxon>
    </lineage>
</organism>
<reference evidence="4 5" key="1">
    <citation type="journal article" date="2015" name="Fungal Genet. Biol.">
        <title>Evolution of novel wood decay mechanisms in Agaricales revealed by the genome sequences of Fistulina hepatica and Cylindrobasidium torrendii.</title>
        <authorList>
            <person name="Floudas D."/>
            <person name="Held B.W."/>
            <person name="Riley R."/>
            <person name="Nagy L.G."/>
            <person name="Koehler G."/>
            <person name="Ransdell A.S."/>
            <person name="Younus H."/>
            <person name="Chow J."/>
            <person name="Chiniquy J."/>
            <person name="Lipzen A."/>
            <person name="Tritt A."/>
            <person name="Sun H."/>
            <person name="Haridas S."/>
            <person name="LaButti K."/>
            <person name="Ohm R.A."/>
            <person name="Kues U."/>
            <person name="Blanchette R.A."/>
            <person name="Grigoriev I.V."/>
            <person name="Minto R.E."/>
            <person name="Hibbett D.S."/>
        </authorList>
    </citation>
    <scope>NUCLEOTIDE SEQUENCE [LARGE SCALE GENOMIC DNA]</scope>
    <source>
        <strain evidence="4 5">FP15055 ss-10</strain>
    </source>
</reference>
<dbReference type="Proteomes" id="UP000054007">
    <property type="component" value="Unassembled WGS sequence"/>
</dbReference>
<dbReference type="PROSITE" id="PS50088">
    <property type="entry name" value="ANK_REPEAT"/>
    <property type="match status" value="1"/>
</dbReference>
<evidence type="ECO:0000256" key="1">
    <source>
        <dbReference type="ARBA" id="ARBA00022737"/>
    </source>
</evidence>
<feature type="repeat" description="ANK" evidence="3">
    <location>
        <begin position="83"/>
        <end position="115"/>
    </location>
</feature>
<dbReference type="InterPro" id="IPR036770">
    <property type="entry name" value="Ankyrin_rpt-contain_sf"/>
</dbReference>
<dbReference type="EMBL" id="KN880464">
    <property type="protein sequence ID" value="KIY70683.1"/>
    <property type="molecule type" value="Genomic_DNA"/>
</dbReference>
<dbReference type="AlphaFoldDB" id="A0A0D7BJH9"/>
<dbReference type="Gene3D" id="1.25.40.20">
    <property type="entry name" value="Ankyrin repeat-containing domain"/>
    <property type="match status" value="1"/>
</dbReference>
<evidence type="ECO:0000313" key="5">
    <source>
        <dbReference type="Proteomes" id="UP000054007"/>
    </source>
</evidence>